<dbReference type="InterPro" id="IPR055373">
    <property type="entry name" value="Ribophorin_II_N"/>
</dbReference>
<dbReference type="Pfam" id="PF25147">
    <property type="entry name" value="Ribophorin_II_C"/>
    <property type="match status" value="1"/>
</dbReference>
<evidence type="ECO:0000256" key="5">
    <source>
        <dbReference type="ARBA" id="ARBA00017612"/>
    </source>
</evidence>
<dbReference type="UniPathway" id="UPA00378"/>
<comment type="similarity">
    <text evidence="4 12">Belongs to the SWP1 family.</text>
</comment>
<dbReference type="Pfam" id="PF23860">
    <property type="entry name" value="Ribophorin_II_3rd"/>
    <property type="match status" value="1"/>
</dbReference>
<evidence type="ECO:0000259" key="13">
    <source>
        <dbReference type="Pfam" id="PF05817"/>
    </source>
</evidence>
<keyword evidence="7 12" id="KW-0732">Signal</keyword>
<dbReference type="InterPro" id="IPR055375">
    <property type="entry name" value="Ribophorin_II_2nd"/>
</dbReference>
<evidence type="ECO:0000256" key="7">
    <source>
        <dbReference type="ARBA" id="ARBA00022729"/>
    </source>
</evidence>
<dbReference type="AlphaFoldDB" id="A0A7R9BER2"/>
<dbReference type="InterPro" id="IPR055374">
    <property type="entry name" value="Ribophorin_II_3rd"/>
</dbReference>
<evidence type="ECO:0000256" key="12">
    <source>
        <dbReference type="RuleBase" id="RU366029"/>
    </source>
</evidence>
<dbReference type="EMBL" id="CAJPEX010000079">
    <property type="protein sequence ID" value="CAG0913143.1"/>
    <property type="molecule type" value="Genomic_DNA"/>
</dbReference>
<dbReference type="PANTHER" id="PTHR12640">
    <property type="entry name" value="RIBOPHORIN II"/>
    <property type="match status" value="1"/>
</dbReference>
<evidence type="ECO:0000256" key="1">
    <source>
        <dbReference type="ARBA" id="ARBA00002791"/>
    </source>
</evidence>
<evidence type="ECO:0000256" key="6">
    <source>
        <dbReference type="ARBA" id="ARBA00022692"/>
    </source>
</evidence>
<evidence type="ECO:0000256" key="8">
    <source>
        <dbReference type="ARBA" id="ARBA00022824"/>
    </source>
</evidence>
<dbReference type="EMBL" id="OA882116">
    <property type="protein sequence ID" value="CAD7272991.1"/>
    <property type="molecule type" value="Genomic_DNA"/>
</dbReference>
<dbReference type="InterPro" id="IPR056790">
    <property type="entry name" value="Ribophorin_II_C"/>
</dbReference>
<keyword evidence="8 12" id="KW-0256">Endoplasmic reticulum</keyword>
<accession>A0A7R9BER2</accession>
<evidence type="ECO:0000256" key="3">
    <source>
        <dbReference type="ARBA" id="ARBA00004922"/>
    </source>
</evidence>
<dbReference type="Proteomes" id="UP000678499">
    <property type="component" value="Unassembled WGS sequence"/>
</dbReference>
<evidence type="ECO:0000259" key="16">
    <source>
        <dbReference type="Pfam" id="PF25147"/>
    </source>
</evidence>
<reference evidence="17" key="1">
    <citation type="submission" date="2020-11" db="EMBL/GenBank/DDBJ databases">
        <authorList>
            <person name="Tran Van P."/>
        </authorList>
    </citation>
    <scope>NUCLEOTIDE SEQUENCE</scope>
</reference>
<dbReference type="OrthoDB" id="432292at2759"/>
<feature type="domain" description="Ribophorin II C-terminal" evidence="16">
    <location>
        <begin position="541"/>
        <end position="639"/>
    </location>
</feature>
<comment type="pathway">
    <text evidence="3 12">Protein modification; protein glycosylation.</text>
</comment>
<evidence type="ECO:0000256" key="10">
    <source>
        <dbReference type="ARBA" id="ARBA00023136"/>
    </source>
</evidence>
<dbReference type="PANTHER" id="PTHR12640:SF0">
    <property type="entry name" value="DOLICHYL-DIPHOSPHOOLIGOSACCHARIDE--PROTEIN GLYCOSYLTRANSFERASE SUBUNIT 2"/>
    <property type="match status" value="1"/>
</dbReference>
<feature type="transmembrane region" description="Helical" evidence="12">
    <location>
        <begin position="583"/>
        <end position="604"/>
    </location>
</feature>
<keyword evidence="18" id="KW-1185">Reference proteome</keyword>
<comment type="subunit">
    <text evidence="11">Component of the oligosaccharyltransferase (OST) complex. OST exists in two different complex forms which contain common core subunits RPN1, RPN2, OST48, OST4, DAD1 and TMEM258, either STT3A or STT3B as catalytic subunits, and form-specific accessory subunits. STT3A complex assembly occurs through the formation of 3 subcomplexes. Subcomplex 1 contains RPN1 and TMEM258, subcomplex 2 contains the STT3A-specific subunits STT3A, DC2/OSTC, and KCP2 as well as the core subunit OST4, and subcomplex 3 contains RPN2, DAD1, and OST48. The STT3A complex can form stable complexes with the Sec61 complex or with both the Sec61 and TRAP complexes. Interacts with DDI2. Interacts with TMEM35A/NACHO.</text>
</comment>
<evidence type="ECO:0000256" key="4">
    <source>
        <dbReference type="ARBA" id="ARBA00009038"/>
    </source>
</evidence>
<keyword evidence="6 12" id="KW-0812">Transmembrane</keyword>
<evidence type="ECO:0000259" key="15">
    <source>
        <dbReference type="Pfam" id="PF23861"/>
    </source>
</evidence>
<protein>
    <recommendedName>
        <fullName evidence="5 12">Dolichyl-diphosphooligosaccharide--protein glycosyltransferase subunit 2</fullName>
    </recommendedName>
    <alternativeName>
        <fullName evidence="12">Ribophorin-2</fullName>
    </alternativeName>
</protein>
<evidence type="ECO:0000256" key="2">
    <source>
        <dbReference type="ARBA" id="ARBA00004477"/>
    </source>
</evidence>
<evidence type="ECO:0000259" key="14">
    <source>
        <dbReference type="Pfam" id="PF23860"/>
    </source>
</evidence>
<dbReference type="GO" id="GO:0008250">
    <property type="term" value="C:oligosaccharyltransferase complex"/>
    <property type="evidence" value="ECO:0007669"/>
    <property type="project" value="UniProtKB-UniRule"/>
</dbReference>
<evidence type="ECO:0000256" key="9">
    <source>
        <dbReference type="ARBA" id="ARBA00022989"/>
    </source>
</evidence>
<feature type="transmembrane region" description="Helical" evidence="12">
    <location>
        <begin position="551"/>
        <end position="571"/>
    </location>
</feature>
<dbReference type="Pfam" id="PF23861">
    <property type="entry name" value="Ribophorin_II_2nd"/>
    <property type="match status" value="1"/>
</dbReference>
<dbReference type="InterPro" id="IPR008814">
    <property type="entry name" value="Swp1"/>
</dbReference>
<feature type="chain" id="PRO_5036509498" description="Dolichyl-diphosphooligosaccharide--protein glycosyltransferase subunit 2" evidence="12">
    <location>
        <begin position="22"/>
        <end position="658"/>
    </location>
</feature>
<evidence type="ECO:0000313" key="17">
    <source>
        <dbReference type="EMBL" id="CAD7272991.1"/>
    </source>
</evidence>
<feature type="signal peptide" evidence="12">
    <location>
        <begin position="1"/>
        <end position="21"/>
    </location>
</feature>
<dbReference type="GO" id="GO:0006487">
    <property type="term" value="P:protein N-linked glycosylation"/>
    <property type="evidence" value="ECO:0007669"/>
    <property type="project" value="UniProtKB-UniRule"/>
</dbReference>
<feature type="domain" description="Ribophorin II second" evidence="15">
    <location>
        <begin position="273"/>
        <end position="378"/>
    </location>
</feature>
<keyword evidence="10 12" id="KW-0472">Membrane</keyword>
<organism evidence="17">
    <name type="scientific">Notodromas monacha</name>
    <dbReference type="NCBI Taxonomy" id="399045"/>
    <lineage>
        <taxon>Eukaryota</taxon>
        <taxon>Metazoa</taxon>
        <taxon>Ecdysozoa</taxon>
        <taxon>Arthropoda</taxon>
        <taxon>Crustacea</taxon>
        <taxon>Oligostraca</taxon>
        <taxon>Ostracoda</taxon>
        <taxon>Podocopa</taxon>
        <taxon>Podocopida</taxon>
        <taxon>Cypridocopina</taxon>
        <taxon>Cypridoidea</taxon>
        <taxon>Cyprididae</taxon>
        <taxon>Notodromas</taxon>
    </lineage>
</organism>
<feature type="domain" description="Ribophorin II N-terminal" evidence="13">
    <location>
        <begin position="28"/>
        <end position="265"/>
    </location>
</feature>
<keyword evidence="9 12" id="KW-1133">Transmembrane helix</keyword>
<gene>
    <name evidence="17" type="ORF">NMOB1V02_LOCUS900</name>
</gene>
<comment type="function">
    <text evidence="1 12">Subunit of the oligosaccharyl transferase (OST) complex that catalyzes the initial transfer of a defined glycan (Glc(3)Man(9)GlcNAc(2) in eukaryotes) from the lipid carrier dolichol-pyrophosphate to an asparagine residue within an Asn-X-Ser/Thr consensus motif in nascent polypeptide chains, the first step in protein N-glycosylation. N-glycosylation occurs cotranslationally and the complex associates with the Sec61 complex at the channel-forming translocon complex that mediates protein translocation across the endoplasmic reticulum (ER). All subunits are required for a maximal enzyme activity.</text>
</comment>
<evidence type="ECO:0000313" key="18">
    <source>
        <dbReference type="Proteomes" id="UP000678499"/>
    </source>
</evidence>
<evidence type="ECO:0000256" key="11">
    <source>
        <dbReference type="ARBA" id="ARBA00046750"/>
    </source>
</evidence>
<comment type="subcellular location">
    <subcellularLocation>
        <location evidence="2 12">Endoplasmic reticulum membrane</location>
        <topology evidence="2 12">Multi-pass membrane protein</topology>
    </subcellularLocation>
</comment>
<feature type="transmembrane region" description="Helical" evidence="12">
    <location>
        <begin position="616"/>
        <end position="633"/>
    </location>
</feature>
<proteinExistence type="inferred from homology"/>
<dbReference type="Pfam" id="PF05817">
    <property type="entry name" value="Ribophorin_II"/>
    <property type="match status" value="1"/>
</dbReference>
<feature type="domain" description="Ribophorin II third" evidence="14">
    <location>
        <begin position="387"/>
        <end position="513"/>
    </location>
</feature>
<name>A0A7R9BER2_9CRUS</name>
<sequence length="658" mass="72001">MLSCRFFPLFLLLAFIVITTGISPSSYLSGEDKARLKKVFDHAWAQKDLSNVHYSLAGYNLLGITDVPDAPNTCKFLQSNLEAVTEVEAIFHAFSAAAGLKSCPLKLSANQKQLLSNTLQSEETSVHNIFQAFEASKLSGTPVDEAKLIKSLTSALKKDDNLLNLGLSFHVAAKLESDPKQFFERIEDAIVQADEVDGKFLQFEGGLSITGMIISGAYNLAAKMKTPPAITPDQAVKFANYFLSRKSVQTAKGAFYLLDAMKVLTVNNFHVPVSVTLASSLSIRDDTPWLRIRVTNLLGEALGPMKVVAESTKRLQDNAVVMSQTPFATVQGDQTLYELNMMKTSMTRGFYQLSVKVDPEKDGEKFVGNSGAIITVKVMSEMTLDPLELWVTDADGSVASNVLKATYPNKVGSVLEADDHQKVMAKFVVKDKRGGAPLVAHQAFVRLNRVGTSEEVIFVAEPDSSSKSYKFDLDVGAKEKTFGRQSGLYTMHLIIGDATISNPIEWELGNVNLEFRSGSGDQVKKSKFDEYKSKPEIKHMFREPEKRPSDVVANAFSLLVLVPLVLLLALWMKLGVNLSNFPLSLGAVGFHIGLGCIFGLYYVFWVQLDMFTTIKYLFGLAIVTFLCGNSVLAKVADERKKAGAAVDPVASKPGKVGH</sequence>